<dbReference type="InterPro" id="IPR006140">
    <property type="entry name" value="D-isomer_DH_NAD-bd"/>
</dbReference>
<dbReference type="OrthoDB" id="9787219at2"/>
<name>A0A511XHG8_9PROT</name>
<dbReference type="GO" id="GO:0016491">
    <property type="term" value="F:oxidoreductase activity"/>
    <property type="evidence" value="ECO:0007669"/>
    <property type="project" value="UniProtKB-KW"/>
</dbReference>
<dbReference type="EMBL" id="BJYG01000005">
    <property type="protein sequence ID" value="GEN62395.1"/>
    <property type="molecule type" value="Genomic_DNA"/>
</dbReference>
<evidence type="ECO:0000313" key="4">
    <source>
        <dbReference type="EMBL" id="GEN62395.1"/>
    </source>
</evidence>
<dbReference type="SUPFAM" id="SSF51735">
    <property type="entry name" value="NAD(P)-binding Rossmann-fold domains"/>
    <property type="match status" value="1"/>
</dbReference>
<keyword evidence="2" id="KW-0520">NAD</keyword>
<gene>
    <name evidence="4" type="ORF">AOE01nite_06190</name>
</gene>
<accession>A0A511XHG8</accession>
<organism evidence="4 5">
    <name type="scientific">Acetobacter oeni</name>
    <dbReference type="NCBI Taxonomy" id="304077"/>
    <lineage>
        <taxon>Bacteria</taxon>
        <taxon>Pseudomonadati</taxon>
        <taxon>Pseudomonadota</taxon>
        <taxon>Alphaproteobacteria</taxon>
        <taxon>Acetobacterales</taxon>
        <taxon>Acetobacteraceae</taxon>
        <taxon>Acetobacter</taxon>
    </lineage>
</organism>
<dbReference type="RefSeq" id="WP_146885927.1">
    <property type="nucleotide sequence ID" value="NZ_BJYG01000005.1"/>
</dbReference>
<dbReference type="CDD" id="cd12164">
    <property type="entry name" value="GDH_like_2"/>
    <property type="match status" value="1"/>
</dbReference>
<evidence type="ECO:0000256" key="1">
    <source>
        <dbReference type="ARBA" id="ARBA00023002"/>
    </source>
</evidence>
<dbReference type="GO" id="GO:0051287">
    <property type="term" value="F:NAD binding"/>
    <property type="evidence" value="ECO:0007669"/>
    <property type="project" value="InterPro"/>
</dbReference>
<dbReference type="PANTHER" id="PTHR43333:SF1">
    <property type="entry name" value="D-ISOMER SPECIFIC 2-HYDROXYACID DEHYDROGENASE NAD-BINDING DOMAIN-CONTAINING PROTEIN"/>
    <property type="match status" value="1"/>
</dbReference>
<keyword evidence="4" id="KW-0670">Pyruvate</keyword>
<dbReference type="Pfam" id="PF02826">
    <property type="entry name" value="2-Hacid_dh_C"/>
    <property type="match status" value="1"/>
</dbReference>
<comment type="caution">
    <text evidence="4">The sequence shown here is derived from an EMBL/GenBank/DDBJ whole genome shotgun (WGS) entry which is preliminary data.</text>
</comment>
<dbReference type="PANTHER" id="PTHR43333">
    <property type="entry name" value="2-HACID_DH_C DOMAIN-CONTAINING PROTEIN"/>
    <property type="match status" value="1"/>
</dbReference>
<dbReference type="AlphaFoldDB" id="A0A511XHG8"/>
<dbReference type="InterPro" id="IPR036291">
    <property type="entry name" value="NAD(P)-bd_dom_sf"/>
</dbReference>
<evidence type="ECO:0000256" key="2">
    <source>
        <dbReference type="ARBA" id="ARBA00023027"/>
    </source>
</evidence>
<dbReference type="Gene3D" id="3.40.50.720">
    <property type="entry name" value="NAD(P)-binding Rossmann-like Domain"/>
    <property type="match status" value="2"/>
</dbReference>
<protein>
    <submittedName>
        <fullName evidence="4">Glyoxylate/hydroxypyruvate reductase A</fullName>
    </submittedName>
</protein>
<evidence type="ECO:0000259" key="3">
    <source>
        <dbReference type="Pfam" id="PF02826"/>
    </source>
</evidence>
<keyword evidence="1" id="KW-0560">Oxidoreductase</keyword>
<dbReference type="Proteomes" id="UP000321746">
    <property type="component" value="Unassembled WGS sequence"/>
</dbReference>
<proteinExistence type="predicted"/>
<keyword evidence="5" id="KW-1185">Reference proteome</keyword>
<reference evidence="4 5" key="1">
    <citation type="submission" date="2019-07" db="EMBL/GenBank/DDBJ databases">
        <title>Whole genome shotgun sequence of Acetobacter oeni NBRC 105207.</title>
        <authorList>
            <person name="Hosoyama A."/>
            <person name="Uohara A."/>
            <person name="Ohji S."/>
            <person name="Ichikawa N."/>
        </authorList>
    </citation>
    <scope>NUCLEOTIDE SEQUENCE [LARGE SCALE GENOMIC DNA]</scope>
    <source>
        <strain evidence="4 5">NBRC 105207</strain>
    </source>
</reference>
<sequence length="313" mass="34103">MVRLVISADGKDAYEGWRASFAEIAPDIEVCPWAGSKTDLAGVDYALVWQPGPGELAKMGNLRGILCTGAGINHLLRDPDFPHHVPLVRMGGEETCTLMADYVQWAAIGLIRDARTWARNQATGTWRNNPVFRTSAATRIGIMGYGNLGSAVARHLARTGFQVSAWCRTLREAGETALFAGQDRLPAFLGQTDILVNLLPSTQETRNLIDFAFLSLLPRGTGLINVGRGDQVVEVDLLRALDENQLSGAVLDVFVQEPLPDTSPFWSHPKITVTPHVASEASRPAQTEYVAKAIRQMEAGETPPLLYKPGRGY</sequence>
<evidence type="ECO:0000313" key="5">
    <source>
        <dbReference type="Proteomes" id="UP000321746"/>
    </source>
</evidence>
<feature type="domain" description="D-isomer specific 2-hydroxyacid dehydrogenase NAD-binding" evidence="3">
    <location>
        <begin position="106"/>
        <end position="278"/>
    </location>
</feature>